<comment type="caution">
    <text evidence="2">The sequence shown here is derived from an EMBL/GenBank/DDBJ whole genome shotgun (WGS) entry which is preliminary data.</text>
</comment>
<evidence type="ECO:0000313" key="2">
    <source>
        <dbReference type="EMBL" id="KAJ7389768.1"/>
    </source>
</evidence>
<evidence type="ECO:0000256" key="1">
    <source>
        <dbReference type="SAM" id="MobiDB-lite"/>
    </source>
</evidence>
<dbReference type="AlphaFoldDB" id="A0A9W9ZZ56"/>
<evidence type="ECO:0000313" key="3">
    <source>
        <dbReference type="Proteomes" id="UP001163046"/>
    </source>
</evidence>
<accession>A0A9W9ZZ56</accession>
<sequence length="61" mass="6720">MEFNRALNGDSTGPSRALIQATQSPPESRQFTLRALLRNGTSPKRTLNNEARIEIPVPGSR</sequence>
<feature type="compositionally biased region" description="Polar residues" evidence="1">
    <location>
        <begin position="9"/>
        <end position="28"/>
    </location>
</feature>
<protein>
    <submittedName>
        <fullName evidence="2">Uncharacterized protein</fullName>
    </submittedName>
</protein>
<gene>
    <name evidence="2" type="ORF">OS493_029190</name>
</gene>
<dbReference type="Proteomes" id="UP001163046">
    <property type="component" value="Unassembled WGS sequence"/>
</dbReference>
<feature type="region of interest" description="Disordered" evidence="1">
    <location>
        <begin position="1"/>
        <end position="28"/>
    </location>
</feature>
<organism evidence="2 3">
    <name type="scientific">Desmophyllum pertusum</name>
    <dbReference type="NCBI Taxonomy" id="174260"/>
    <lineage>
        <taxon>Eukaryota</taxon>
        <taxon>Metazoa</taxon>
        <taxon>Cnidaria</taxon>
        <taxon>Anthozoa</taxon>
        <taxon>Hexacorallia</taxon>
        <taxon>Scleractinia</taxon>
        <taxon>Caryophylliina</taxon>
        <taxon>Caryophylliidae</taxon>
        <taxon>Desmophyllum</taxon>
    </lineage>
</organism>
<name>A0A9W9ZZ56_9CNID</name>
<proteinExistence type="predicted"/>
<keyword evidence="3" id="KW-1185">Reference proteome</keyword>
<reference evidence="2" key="1">
    <citation type="submission" date="2023-01" db="EMBL/GenBank/DDBJ databases">
        <title>Genome assembly of the deep-sea coral Lophelia pertusa.</title>
        <authorList>
            <person name="Herrera S."/>
            <person name="Cordes E."/>
        </authorList>
    </citation>
    <scope>NUCLEOTIDE SEQUENCE</scope>
    <source>
        <strain evidence="2">USNM1676648</strain>
        <tissue evidence="2">Polyp</tissue>
    </source>
</reference>
<dbReference type="EMBL" id="MU825425">
    <property type="protein sequence ID" value="KAJ7389768.1"/>
    <property type="molecule type" value="Genomic_DNA"/>
</dbReference>